<organism evidence="3 4">
    <name type="scientific">Thalassiosira oceanica</name>
    <name type="common">Marine diatom</name>
    <dbReference type="NCBI Taxonomy" id="159749"/>
    <lineage>
        <taxon>Eukaryota</taxon>
        <taxon>Sar</taxon>
        <taxon>Stramenopiles</taxon>
        <taxon>Ochrophyta</taxon>
        <taxon>Bacillariophyta</taxon>
        <taxon>Coscinodiscophyceae</taxon>
        <taxon>Thalassiosirophycidae</taxon>
        <taxon>Thalassiosirales</taxon>
        <taxon>Thalassiosiraceae</taxon>
        <taxon>Thalassiosira</taxon>
    </lineage>
</organism>
<name>K0T5D9_THAOC</name>
<comment type="caution">
    <text evidence="3">The sequence shown here is derived from an EMBL/GenBank/DDBJ whole genome shotgun (WGS) entry which is preliminary data.</text>
</comment>
<dbReference type="AlphaFoldDB" id="K0T5D9"/>
<gene>
    <name evidence="3" type="ORF">THAOC_10268</name>
</gene>
<feature type="region of interest" description="Disordered" evidence="1">
    <location>
        <begin position="255"/>
        <end position="275"/>
    </location>
</feature>
<evidence type="ECO:0000256" key="2">
    <source>
        <dbReference type="SAM" id="Phobius"/>
    </source>
</evidence>
<sequence>MSSESEPDAAADVNLVGVLGSSVAILVFVALIGRKEPNQGLDTKLHFLYFGVAACAVILLPSSIAQYVFTELSVTLVGALYPIFRATKAVCTPEEDDDKSHILWSPRDFALFRRRMSNFIAATIQLLTNAAHLYFVWIIFMFLPAGVKRICAIAIGTVYPFVCSVTATATEEIEDDTYWLTYWAGLQELLILRDTVMIKKQMLRDLEPERAKIVEQQVALMFGSSQSSDPSALKSELKYGWEYGWGNMKIKNPFSRKKDGYDAPPGETSKLNPIV</sequence>
<keyword evidence="2" id="KW-1133">Transmembrane helix</keyword>
<accession>K0T5D9</accession>
<evidence type="ECO:0000313" key="4">
    <source>
        <dbReference type="Proteomes" id="UP000266841"/>
    </source>
</evidence>
<keyword evidence="4" id="KW-1185">Reference proteome</keyword>
<evidence type="ECO:0000256" key="1">
    <source>
        <dbReference type="SAM" id="MobiDB-lite"/>
    </source>
</evidence>
<reference evidence="3 4" key="1">
    <citation type="journal article" date="2012" name="Genome Biol.">
        <title>Genome and low-iron response of an oceanic diatom adapted to chronic iron limitation.</title>
        <authorList>
            <person name="Lommer M."/>
            <person name="Specht M."/>
            <person name="Roy A.S."/>
            <person name="Kraemer L."/>
            <person name="Andreson R."/>
            <person name="Gutowska M.A."/>
            <person name="Wolf J."/>
            <person name="Bergner S.V."/>
            <person name="Schilhabel M.B."/>
            <person name="Klostermeier U.C."/>
            <person name="Beiko R.G."/>
            <person name="Rosenstiel P."/>
            <person name="Hippler M."/>
            <person name="Laroche J."/>
        </authorList>
    </citation>
    <scope>NUCLEOTIDE SEQUENCE [LARGE SCALE GENOMIC DNA]</scope>
    <source>
        <strain evidence="3 4">CCMP1005</strain>
    </source>
</reference>
<keyword evidence="2" id="KW-0812">Transmembrane</keyword>
<feature type="transmembrane region" description="Helical" evidence="2">
    <location>
        <begin position="119"/>
        <end position="143"/>
    </location>
</feature>
<protein>
    <submittedName>
        <fullName evidence="3">Uncharacterized protein</fullName>
    </submittedName>
</protein>
<keyword evidence="2" id="KW-0472">Membrane</keyword>
<dbReference type="Proteomes" id="UP000266841">
    <property type="component" value="Unassembled WGS sequence"/>
</dbReference>
<feature type="transmembrane region" description="Helical" evidence="2">
    <location>
        <begin position="45"/>
        <end position="69"/>
    </location>
</feature>
<dbReference type="EMBL" id="AGNL01011187">
    <property type="protein sequence ID" value="EJK68541.1"/>
    <property type="molecule type" value="Genomic_DNA"/>
</dbReference>
<proteinExistence type="predicted"/>
<evidence type="ECO:0000313" key="3">
    <source>
        <dbReference type="EMBL" id="EJK68541.1"/>
    </source>
</evidence>
<feature type="transmembrane region" description="Helical" evidence="2">
    <location>
        <begin position="15"/>
        <end position="33"/>
    </location>
</feature>